<dbReference type="InterPro" id="IPR050106">
    <property type="entry name" value="HistidinolP_aminotransfase"/>
</dbReference>
<dbReference type="CDD" id="cd00609">
    <property type="entry name" value="AAT_like"/>
    <property type="match status" value="1"/>
</dbReference>
<dbReference type="NCBIfam" id="NF002878">
    <property type="entry name" value="PRK03321.1"/>
    <property type="match status" value="1"/>
</dbReference>
<evidence type="ECO:0000256" key="4">
    <source>
        <dbReference type="ARBA" id="ARBA00022679"/>
    </source>
</evidence>
<dbReference type="Gene3D" id="3.40.640.10">
    <property type="entry name" value="Type I PLP-dependent aspartate aminotransferase-like (Major domain)"/>
    <property type="match status" value="1"/>
</dbReference>
<sequence>MTRPTVKLRPEIVAQTAYRQGRPAAATDFKLSSNELPFPPLPAVVEAVAAADAYHRYPDATARRLREAIAERFDVSPDQVLIGSGSVALLYQAALAAAGPGDEIVYPWRSFEAYPGMVALTGATGVQVPLRDDGSLDLDAMADAITDRTRLVIVCTPNNPTGPVVGHGELEDFLDRVPDDVLVVIDEAYTEFVTDRRAADGSRLLAEHANVVVARTFSKAYGLAALRVGYLVGRAENIAALHPAGIPLSVTAQAEAAALAALGEVDEIGRRIAEITVRRDEIARALADQGWRLPVSQANFVWLPTGAHTGEAEQIFRDHGLVVRAFAGDGIRVSIGEDGAVGPILKSAAAILARFPELKHTKESVER</sequence>
<dbReference type="OrthoDB" id="9809616at2"/>
<keyword evidence="9" id="KW-1185">Reference proteome</keyword>
<dbReference type="InterPro" id="IPR015422">
    <property type="entry name" value="PyrdxlP-dep_Trfase_small"/>
</dbReference>
<accession>A0A7J5BPG5</accession>
<dbReference type="SUPFAM" id="SSF53383">
    <property type="entry name" value="PLP-dependent transferases"/>
    <property type="match status" value="1"/>
</dbReference>
<dbReference type="InterPro" id="IPR005861">
    <property type="entry name" value="HisP_aminotrans"/>
</dbReference>
<protein>
    <recommendedName>
        <fullName evidence="6">Histidinol-phosphate aminotransferase</fullName>
        <ecNumber evidence="6">2.6.1.9</ecNumber>
    </recommendedName>
    <alternativeName>
        <fullName evidence="6">Imidazole acetol-phosphate transaminase</fullName>
    </alternativeName>
</protein>
<evidence type="ECO:0000256" key="2">
    <source>
        <dbReference type="ARBA" id="ARBA00011738"/>
    </source>
</evidence>
<evidence type="ECO:0000259" key="7">
    <source>
        <dbReference type="Pfam" id="PF00155"/>
    </source>
</evidence>
<proteinExistence type="inferred from homology"/>
<evidence type="ECO:0000313" key="9">
    <source>
        <dbReference type="Proteomes" id="UP000467240"/>
    </source>
</evidence>
<dbReference type="PROSITE" id="PS00599">
    <property type="entry name" value="AA_TRANSFER_CLASS_2"/>
    <property type="match status" value="1"/>
</dbReference>
<dbReference type="GO" id="GO:0030170">
    <property type="term" value="F:pyridoxal phosphate binding"/>
    <property type="evidence" value="ECO:0007669"/>
    <property type="project" value="InterPro"/>
</dbReference>
<organism evidence="8 9">
    <name type="scientific">Pseudoclavibacter chungangensis</name>
    <dbReference type="NCBI Taxonomy" id="587635"/>
    <lineage>
        <taxon>Bacteria</taxon>
        <taxon>Bacillati</taxon>
        <taxon>Actinomycetota</taxon>
        <taxon>Actinomycetes</taxon>
        <taxon>Micrococcales</taxon>
        <taxon>Microbacteriaceae</taxon>
        <taxon>Pseudoclavibacter</taxon>
    </lineage>
</organism>
<dbReference type="HAMAP" id="MF_01023">
    <property type="entry name" value="HisC_aminotrans_2"/>
    <property type="match status" value="1"/>
</dbReference>
<evidence type="ECO:0000256" key="5">
    <source>
        <dbReference type="ARBA" id="ARBA00022898"/>
    </source>
</evidence>
<dbReference type="PANTHER" id="PTHR43643:SF3">
    <property type="entry name" value="HISTIDINOL-PHOSPHATE AMINOTRANSFERASE"/>
    <property type="match status" value="1"/>
</dbReference>
<dbReference type="PANTHER" id="PTHR43643">
    <property type="entry name" value="HISTIDINOL-PHOSPHATE AMINOTRANSFERASE 2"/>
    <property type="match status" value="1"/>
</dbReference>
<reference evidence="8 9" key="1">
    <citation type="submission" date="2019-09" db="EMBL/GenBank/DDBJ databases">
        <title>Phylogeny of genus Pseudoclavibacter and closely related genus.</title>
        <authorList>
            <person name="Li Y."/>
        </authorList>
    </citation>
    <scope>NUCLEOTIDE SEQUENCE [LARGE SCALE GENOMIC DNA]</scope>
    <source>
        <strain evidence="8 9">DSM 23821</strain>
    </source>
</reference>
<dbReference type="Gene3D" id="3.90.1150.10">
    <property type="entry name" value="Aspartate Aminotransferase, domain 1"/>
    <property type="match status" value="1"/>
</dbReference>
<comment type="caution">
    <text evidence="8">The sequence shown here is derived from an EMBL/GenBank/DDBJ whole genome shotgun (WGS) entry which is preliminary data.</text>
</comment>
<gene>
    <name evidence="6" type="primary">hisC</name>
    <name evidence="8" type="ORF">F8O01_16375</name>
</gene>
<keyword evidence="5 6" id="KW-0663">Pyridoxal phosphate</keyword>
<comment type="subunit">
    <text evidence="2 6">Homodimer.</text>
</comment>
<dbReference type="InterPro" id="IPR004839">
    <property type="entry name" value="Aminotransferase_I/II_large"/>
</dbReference>
<keyword evidence="3 6" id="KW-0032">Aminotransferase</keyword>
<dbReference type="InterPro" id="IPR001917">
    <property type="entry name" value="Aminotrans_II_pyridoxalP_BS"/>
</dbReference>
<comment type="cofactor">
    <cofactor evidence="1 6">
        <name>pyridoxal 5'-phosphate</name>
        <dbReference type="ChEBI" id="CHEBI:597326"/>
    </cofactor>
</comment>
<feature type="domain" description="Aminotransferase class I/classII large" evidence="7">
    <location>
        <begin position="29"/>
        <end position="326"/>
    </location>
</feature>
<feature type="modified residue" description="N6-(pyridoxal phosphate)lysine" evidence="6">
    <location>
        <position position="219"/>
    </location>
</feature>
<dbReference type="InterPro" id="IPR024892">
    <property type="entry name" value="ArAT"/>
</dbReference>
<comment type="pathway">
    <text evidence="6">Amino-acid biosynthesis; L-histidine biosynthesis; L-histidine from 5-phospho-alpha-D-ribose 1-diphosphate: step 7/9.</text>
</comment>
<comment type="catalytic activity">
    <reaction evidence="6">
        <text>L-histidinol phosphate + 2-oxoglutarate = 3-(imidazol-4-yl)-2-oxopropyl phosphate + L-glutamate</text>
        <dbReference type="Rhea" id="RHEA:23744"/>
        <dbReference type="ChEBI" id="CHEBI:16810"/>
        <dbReference type="ChEBI" id="CHEBI:29985"/>
        <dbReference type="ChEBI" id="CHEBI:57766"/>
        <dbReference type="ChEBI" id="CHEBI:57980"/>
        <dbReference type="EC" id="2.6.1.9"/>
    </reaction>
</comment>
<dbReference type="InterPro" id="IPR015424">
    <property type="entry name" value="PyrdxlP-dep_Trfase"/>
</dbReference>
<dbReference type="GO" id="GO:0000105">
    <property type="term" value="P:L-histidine biosynthetic process"/>
    <property type="evidence" value="ECO:0007669"/>
    <property type="project" value="UniProtKB-UniRule"/>
</dbReference>
<dbReference type="InterPro" id="IPR015421">
    <property type="entry name" value="PyrdxlP-dep_Trfase_major"/>
</dbReference>
<comment type="similarity">
    <text evidence="6">Belongs to the class-II pyridoxal-phosphate-dependent aminotransferase family. Histidinol-phosphate aminotransferase subfamily.</text>
</comment>
<dbReference type="Proteomes" id="UP000467240">
    <property type="component" value="Unassembled WGS sequence"/>
</dbReference>
<dbReference type="Pfam" id="PF00155">
    <property type="entry name" value="Aminotran_1_2"/>
    <property type="match status" value="1"/>
</dbReference>
<evidence type="ECO:0000256" key="6">
    <source>
        <dbReference type="HAMAP-Rule" id="MF_01023"/>
    </source>
</evidence>
<evidence type="ECO:0000313" key="8">
    <source>
        <dbReference type="EMBL" id="KAB1652610.1"/>
    </source>
</evidence>
<dbReference type="EC" id="2.6.1.9" evidence="6"/>
<evidence type="ECO:0000256" key="1">
    <source>
        <dbReference type="ARBA" id="ARBA00001933"/>
    </source>
</evidence>
<keyword evidence="6" id="KW-0028">Amino-acid biosynthesis</keyword>
<keyword evidence="6" id="KW-0368">Histidine biosynthesis</keyword>
<keyword evidence="4 6" id="KW-0808">Transferase</keyword>
<name>A0A7J5BPG5_9MICO</name>
<dbReference type="AlphaFoldDB" id="A0A7J5BPG5"/>
<evidence type="ECO:0000256" key="3">
    <source>
        <dbReference type="ARBA" id="ARBA00022576"/>
    </source>
</evidence>
<dbReference type="EMBL" id="WBJZ01000029">
    <property type="protein sequence ID" value="KAB1652610.1"/>
    <property type="molecule type" value="Genomic_DNA"/>
</dbReference>
<dbReference type="UniPathway" id="UPA00031">
    <property type="reaction ID" value="UER00012"/>
</dbReference>
<dbReference type="RefSeq" id="WP_158041985.1">
    <property type="nucleotide sequence ID" value="NZ_JACCFV010000001.1"/>
</dbReference>
<dbReference type="GO" id="GO:0004400">
    <property type="term" value="F:histidinol-phosphate transaminase activity"/>
    <property type="evidence" value="ECO:0007669"/>
    <property type="project" value="UniProtKB-UniRule"/>
</dbReference>